<keyword evidence="1 3" id="KW-0378">Hydrolase</keyword>
<comment type="caution">
    <text evidence="3">The sequence shown here is derived from an EMBL/GenBank/DDBJ whole genome shotgun (WGS) entry which is preliminary data.</text>
</comment>
<feature type="domain" description="BD-FAE-like" evidence="2">
    <location>
        <begin position="21"/>
        <end position="120"/>
    </location>
</feature>
<name>A0AAD7JYQ6_9AGAR</name>
<evidence type="ECO:0000313" key="3">
    <source>
        <dbReference type="EMBL" id="KAJ7774743.1"/>
    </source>
</evidence>
<keyword evidence="4" id="KW-1185">Reference proteome</keyword>
<protein>
    <submittedName>
        <fullName evidence="3">Alpha/Beta hydrolase protein</fullName>
    </submittedName>
</protein>
<organism evidence="3 4">
    <name type="scientific">Mycena metata</name>
    <dbReference type="NCBI Taxonomy" id="1033252"/>
    <lineage>
        <taxon>Eukaryota</taxon>
        <taxon>Fungi</taxon>
        <taxon>Dikarya</taxon>
        <taxon>Basidiomycota</taxon>
        <taxon>Agaricomycotina</taxon>
        <taxon>Agaricomycetes</taxon>
        <taxon>Agaricomycetidae</taxon>
        <taxon>Agaricales</taxon>
        <taxon>Marasmiineae</taxon>
        <taxon>Mycenaceae</taxon>
        <taxon>Mycena</taxon>
    </lineage>
</organism>
<dbReference type="GO" id="GO:0016787">
    <property type="term" value="F:hydrolase activity"/>
    <property type="evidence" value="ECO:0007669"/>
    <property type="project" value="UniProtKB-KW"/>
</dbReference>
<reference evidence="3" key="1">
    <citation type="submission" date="2023-03" db="EMBL/GenBank/DDBJ databases">
        <title>Massive genome expansion in bonnet fungi (Mycena s.s.) driven by repeated elements and novel gene families across ecological guilds.</title>
        <authorList>
            <consortium name="Lawrence Berkeley National Laboratory"/>
            <person name="Harder C.B."/>
            <person name="Miyauchi S."/>
            <person name="Viragh M."/>
            <person name="Kuo A."/>
            <person name="Thoen E."/>
            <person name="Andreopoulos B."/>
            <person name="Lu D."/>
            <person name="Skrede I."/>
            <person name="Drula E."/>
            <person name="Henrissat B."/>
            <person name="Morin E."/>
            <person name="Kohler A."/>
            <person name="Barry K."/>
            <person name="LaButti K."/>
            <person name="Morin E."/>
            <person name="Salamov A."/>
            <person name="Lipzen A."/>
            <person name="Mereny Z."/>
            <person name="Hegedus B."/>
            <person name="Baldrian P."/>
            <person name="Stursova M."/>
            <person name="Weitz H."/>
            <person name="Taylor A."/>
            <person name="Grigoriev I.V."/>
            <person name="Nagy L.G."/>
            <person name="Martin F."/>
            <person name="Kauserud H."/>
        </authorList>
    </citation>
    <scope>NUCLEOTIDE SEQUENCE</scope>
    <source>
        <strain evidence="3">CBHHK182m</strain>
    </source>
</reference>
<evidence type="ECO:0000256" key="1">
    <source>
        <dbReference type="ARBA" id="ARBA00022801"/>
    </source>
</evidence>
<dbReference type="EMBL" id="JARKIB010000011">
    <property type="protein sequence ID" value="KAJ7774743.1"/>
    <property type="molecule type" value="Genomic_DNA"/>
</dbReference>
<dbReference type="InterPro" id="IPR049492">
    <property type="entry name" value="BD-FAE-like_dom"/>
</dbReference>
<dbReference type="InterPro" id="IPR029058">
    <property type="entry name" value="AB_hydrolase_fold"/>
</dbReference>
<sequence length="269" mass="29740">MEQVVDIPYTSDPENRLLSFDLHVPPSARDGSIIIFVHGGAWGGGDKSKHQELASQLAMASRFPVLVPNYRLTTKANKFHHPGHTEDILHFLEFLTTWEGTLNTTGRGMYLVGHSAGAHILASIFLDSSAISPSLTPSPAVLRATRGIVLVEGIYDIDLLLARFPAYRDWFIAAAFDDRQSYADASTTKLPLWKDESFQARWLVVHSTGDTLVDSPQSEGMYEHLRALYGGAANTQVARTFDQLDMEHDDVLDAPLFIEIVRAFVEGSS</sequence>
<evidence type="ECO:0000259" key="2">
    <source>
        <dbReference type="Pfam" id="PF20434"/>
    </source>
</evidence>
<dbReference type="PANTHER" id="PTHR48081:SF33">
    <property type="entry name" value="KYNURENINE FORMAMIDASE"/>
    <property type="match status" value="1"/>
</dbReference>
<dbReference type="InterPro" id="IPR050300">
    <property type="entry name" value="GDXG_lipolytic_enzyme"/>
</dbReference>
<proteinExistence type="predicted"/>
<dbReference type="Proteomes" id="UP001215598">
    <property type="component" value="Unassembled WGS sequence"/>
</dbReference>
<dbReference type="AlphaFoldDB" id="A0AAD7JYQ6"/>
<dbReference type="SUPFAM" id="SSF53474">
    <property type="entry name" value="alpha/beta-Hydrolases"/>
    <property type="match status" value="1"/>
</dbReference>
<evidence type="ECO:0000313" key="4">
    <source>
        <dbReference type="Proteomes" id="UP001215598"/>
    </source>
</evidence>
<dbReference type="Pfam" id="PF20434">
    <property type="entry name" value="BD-FAE"/>
    <property type="match status" value="1"/>
</dbReference>
<gene>
    <name evidence="3" type="ORF">B0H16DRAFT_1713215</name>
</gene>
<dbReference type="PANTHER" id="PTHR48081">
    <property type="entry name" value="AB HYDROLASE SUPERFAMILY PROTEIN C4A8.06C"/>
    <property type="match status" value="1"/>
</dbReference>
<accession>A0AAD7JYQ6</accession>
<dbReference type="Gene3D" id="3.40.50.1820">
    <property type="entry name" value="alpha/beta hydrolase"/>
    <property type="match status" value="1"/>
</dbReference>